<dbReference type="NCBIfam" id="TIGR00976">
    <property type="entry name" value="CocE_NonD"/>
    <property type="match status" value="2"/>
</dbReference>
<feature type="domain" description="Xaa-Pro dipeptidyl-peptidase C-terminal" evidence="3">
    <location>
        <begin position="324"/>
        <end position="559"/>
    </location>
</feature>
<dbReference type="PANTHER" id="PTHR43056">
    <property type="entry name" value="PEPTIDASE S9 PROLYL OLIGOPEPTIDASE"/>
    <property type="match status" value="1"/>
</dbReference>
<dbReference type="Proteomes" id="UP001049518">
    <property type="component" value="Chromosome"/>
</dbReference>
<dbReference type="Pfam" id="PF02129">
    <property type="entry name" value="Peptidase_S15"/>
    <property type="match status" value="1"/>
</dbReference>
<reference evidence="4" key="1">
    <citation type="submission" date="2020-07" db="EMBL/GenBank/DDBJ databases">
        <authorList>
            <person name="Tarantini F.S."/>
            <person name="Hong K.W."/>
            <person name="Chan K.G."/>
        </authorList>
    </citation>
    <scope>NUCLEOTIDE SEQUENCE</scope>
    <source>
        <strain evidence="4">32-07</strain>
    </source>
</reference>
<evidence type="ECO:0000256" key="2">
    <source>
        <dbReference type="SAM" id="MobiDB-lite"/>
    </source>
</evidence>
<evidence type="ECO:0000259" key="3">
    <source>
        <dbReference type="SMART" id="SM00939"/>
    </source>
</evidence>
<dbReference type="Gene3D" id="2.60.120.260">
    <property type="entry name" value="Galactose-binding domain-like"/>
    <property type="match status" value="1"/>
</dbReference>
<evidence type="ECO:0000256" key="1">
    <source>
        <dbReference type="ARBA" id="ARBA00022801"/>
    </source>
</evidence>
<dbReference type="SUPFAM" id="SSF53474">
    <property type="entry name" value="alpha/beta-Hydrolases"/>
    <property type="match status" value="1"/>
</dbReference>
<dbReference type="PANTHER" id="PTHR43056:SF10">
    <property type="entry name" value="COCE_NOND FAMILY, PUTATIVE (AFU_ORTHOLOGUE AFUA_7G00600)-RELATED"/>
    <property type="match status" value="1"/>
</dbReference>
<gene>
    <name evidence="4" type="ORF">AGRA3207_005059</name>
</gene>
<dbReference type="InterPro" id="IPR008979">
    <property type="entry name" value="Galactose-bd-like_sf"/>
</dbReference>
<dbReference type="EMBL" id="CP059572">
    <property type="protein sequence ID" value="QXJ23846.1"/>
    <property type="molecule type" value="Genomic_DNA"/>
</dbReference>
<proteinExistence type="predicted"/>
<dbReference type="InterPro" id="IPR005674">
    <property type="entry name" value="CocE/Ser_esterase"/>
</dbReference>
<dbReference type="InterPro" id="IPR050585">
    <property type="entry name" value="Xaa-Pro_dipeptidyl-ppase/CocE"/>
</dbReference>
<accession>A0ABX8QZU3</accession>
<organism evidence="4 5">
    <name type="scientific">Actinomadura graeca</name>
    <dbReference type="NCBI Taxonomy" id="2750812"/>
    <lineage>
        <taxon>Bacteria</taxon>
        <taxon>Bacillati</taxon>
        <taxon>Actinomycetota</taxon>
        <taxon>Actinomycetes</taxon>
        <taxon>Streptosporangiales</taxon>
        <taxon>Thermomonosporaceae</taxon>
        <taxon>Actinomadura</taxon>
    </lineage>
</organism>
<dbReference type="Gene3D" id="3.40.50.1820">
    <property type="entry name" value="alpha/beta hydrolase"/>
    <property type="match status" value="2"/>
</dbReference>
<protein>
    <submittedName>
        <fullName evidence="4">CocE/NonD family hydrolase</fullName>
    </submittedName>
</protein>
<sequence length="565" mass="64353">MDVDWHCLISQPEHGVAADKDVRVVMRDGVELAVDVFRPDGDGRYPALLSYSPYGKDVQRVLDKQRPHSSRTGNGGQEAGDTGYFVSRGYVHVIADVRGSGDSGGSYDFQGRREQLDGYDLIEWIAEQPWCDGNVGMLGMSYFGVVQNLVAATRPPHLKAIAPYEAYTDRYRHSVYHGGIFDEGFFHQWFEHLSVPPQRPLIYDFLDEKEVDRRRAALLAEPEIVDSPYLHIQLKYETKNPLMFDFLVEPHDGPYYWERSSNRVLDRIEVPALLMARWSGWPIHLAGAFEAWRGITAPKKMIIMETEWITGPMRPWRDHQDIILRWYDHWLKGNDTGMLDEPPITLLVKGTDEWRHEHEWPLARTVWTRFHLLPDGSLDREPDGSLDREPGTGEASLDFENDPWIRPGDTSPGLDFATPPLESPLEVTGPIALHLRAELDQPDATWIVTLRDVAPDGSSTVVTKGWLRASHRALDPERSEPYKPYHPHDRTVPVPVGEPQDYAIELRETSMVFRAGHRLLLQVRGQDTQTEEPVWYHTCNPVPTTHRLLLGGDAGSHLLLPVIES</sequence>
<feature type="compositionally biased region" description="Basic and acidic residues" evidence="2">
    <location>
        <begin position="477"/>
        <end position="491"/>
    </location>
</feature>
<dbReference type="SUPFAM" id="SSF49785">
    <property type="entry name" value="Galactose-binding domain-like"/>
    <property type="match status" value="1"/>
</dbReference>
<dbReference type="GO" id="GO:0016787">
    <property type="term" value="F:hydrolase activity"/>
    <property type="evidence" value="ECO:0007669"/>
    <property type="project" value="UniProtKB-KW"/>
</dbReference>
<evidence type="ECO:0000313" key="4">
    <source>
        <dbReference type="EMBL" id="QXJ23846.1"/>
    </source>
</evidence>
<feature type="region of interest" description="Disordered" evidence="2">
    <location>
        <begin position="378"/>
        <end position="404"/>
    </location>
</feature>
<keyword evidence="1 4" id="KW-0378">Hydrolase</keyword>
<name>A0ABX8QZU3_9ACTN</name>
<keyword evidence="5" id="KW-1185">Reference proteome</keyword>
<dbReference type="RefSeq" id="WP_231329525.1">
    <property type="nucleotide sequence ID" value="NZ_CP059572.1"/>
</dbReference>
<evidence type="ECO:0000313" key="5">
    <source>
        <dbReference type="Proteomes" id="UP001049518"/>
    </source>
</evidence>
<dbReference type="SMART" id="SM00939">
    <property type="entry name" value="PepX_C"/>
    <property type="match status" value="1"/>
</dbReference>
<feature type="region of interest" description="Disordered" evidence="2">
    <location>
        <begin position="477"/>
        <end position="496"/>
    </location>
</feature>
<feature type="compositionally biased region" description="Basic and acidic residues" evidence="2">
    <location>
        <begin position="378"/>
        <end position="391"/>
    </location>
</feature>
<dbReference type="InterPro" id="IPR013736">
    <property type="entry name" value="Xaa-Pro_dipept_C"/>
</dbReference>
<dbReference type="Pfam" id="PF08530">
    <property type="entry name" value="PepX_C"/>
    <property type="match status" value="1"/>
</dbReference>
<dbReference type="InterPro" id="IPR029058">
    <property type="entry name" value="AB_hydrolase_fold"/>
</dbReference>
<dbReference type="InterPro" id="IPR000383">
    <property type="entry name" value="Xaa-Pro-like_dom"/>
</dbReference>